<dbReference type="RefSeq" id="WP_105532619.1">
    <property type="nucleotide sequence ID" value="NZ_PUGF01000013.1"/>
</dbReference>
<dbReference type="Proteomes" id="UP000237839">
    <property type="component" value="Unassembled WGS sequence"/>
</dbReference>
<accession>A0A2S9GXR8</accession>
<organism evidence="1 2">
    <name type="scientific">Solimicrobium silvestre</name>
    <dbReference type="NCBI Taxonomy" id="2099400"/>
    <lineage>
        <taxon>Bacteria</taxon>
        <taxon>Pseudomonadati</taxon>
        <taxon>Pseudomonadota</taxon>
        <taxon>Betaproteobacteria</taxon>
        <taxon>Burkholderiales</taxon>
        <taxon>Oxalobacteraceae</taxon>
        <taxon>Solimicrobium</taxon>
    </lineage>
</organism>
<gene>
    <name evidence="1" type="ORF">S2091_2875</name>
</gene>
<evidence type="ECO:0000313" key="2">
    <source>
        <dbReference type="Proteomes" id="UP000237839"/>
    </source>
</evidence>
<evidence type="ECO:0000313" key="1">
    <source>
        <dbReference type="EMBL" id="PRC92500.1"/>
    </source>
</evidence>
<keyword evidence="2" id="KW-1185">Reference proteome</keyword>
<proteinExistence type="predicted"/>
<dbReference type="AlphaFoldDB" id="A0A2S9GXR8"/>
<protein>
    <submittedName>
        <fullName evidence="1">Uncharacterized protein</fullName>
    </submittedName>
</protein>
<name>A0A2S9GXR8_9BURK</name>
<reference evidence="1 2" key="1">
    <citation type="submission" date="2018-02" db="EMBL/GenBank/DDBJ databases">
        <title>Solimicrobium silvestre gen. nov., sp. nov., isolated from alpine forest soil.</title>
        <authorList>
            <person name="Margesin R."/>
            <person name="Albuquerque L."/>
            <person name="Zhang D.-C."/>
            <person name="Froufe H.J.C."/>
            <person name="Severino R."/>
            <person name="Roxo I."/>
            <person name="Egas C."/>
            <person name="Da Costa M.S."/>
        </authorList>
    </citation>
    <scope>NUCLEOTIDE SEQUENCE [LARGE SCALE GENOMIC DNA]</scope>
    <source>
        <strain evidence="1 2">S20-91</strain>
    </source>
</reference>
<comment type="caution">
    <text evidence="1">The sequence shown here is derived from an EMBL/GenBank/DDBJ whole genome shotgun (WGS) entry which is preliminary data.</text>
</comment>
<dbReference type="EMBL" id="PUGF01000013">
    <property type="protein sequence ID" value="PRC92500.1"/>
    <property type="molecule type" value="Genomic_DNA"/>
</dbReference>
<dbReference type="OrthoDB" id="9840183at2"/>
<sequence>MSLILKAQQYVHMTLKVGALSSVAYRFTITASPSTFQFPSEVIPGTSFPTDMLFEGPPPATQVDINGEINNPQSLTCPAGWGPLGGKTVTPTTPSNSVQFAWLNGTTIVATAMDITYSDAISIAMNRPPLEAGAYGVKYFDGSTGVEVWDGNNWIGMANIARYSGRPFLLTKEEKKQCIENILAGINTPKQSDQRMIASGNALALARHYATKMEKNPTGHKVRIHILNMCGFYLLARNLGVSFTSNDNSTLASTTDKNLLAWAYQDIAKSDCDRIEAMLDGTLKRRADLQSWLKDKLA</sequence>